<proteinExistence type="inferred from homology"/>
<name>A0ABW5XTQ0_9SPHI</name>
<dbReference type="SUPFAM" id="SSF53067">
    <property type="entry name" value="Actin-like ATPase domain"/>
    <property type="match status" value="1"/>
</dbReference>
<evidence type="ECO:0000256" key="1">
    <source>
        <dbReference type="ARBA" id="ARBA00006479"/>
    </source>
</evidence>
<dbReference type="PANTHER" id="PTHR18964:SF149">
    <property type="entry name" value="BIFUNCTIONAL UDP-N-ACETYLGLUCOSAMINE 2-EPIMERASE_N-ACETYLMANNOSAMINE KINASE"/>
    <property type="match status" value="1"/>
</dbReference>
<gene>
    <name evidence="2" type="ORF">ACFSYC_17325</name>
</gene>
<evidence type="ECO:0000313" key="3">
    <source>
        <dbReference type="Proteomes" id="UP001597601"/>
    </source>
</evidence>
<dbReference type="Pfam" id="PF00480">
    <property type="entry name" value="ROK"/>
    <property type="match status" value="1"/>
</dbReference>
<dbReference type="InterPro" id="IPR000600">
    <property type="entry name" value="ROK"/>
</dbReference>
<organism evidence="2 3">
    <name type="scientific">Mucilaginibacter antarcticus</name>
    <dbReference type="NCBI Taxonomy" id="1855725"/>
    <lineage>
        <taxon>Bacteria</taxon>
        <taxon>Pseudomonadati</taxon>
        <taxon>Bacteroidota</taxon>
        <taxon>Sphingobacteriia</taxon>
        <taxon>Sphingobacteriales</taxon>
        <taxon>Sphingobacteriaceae</taxon>
        <taxon>Mucilaginibacter</taxon>
    </lineage>
</organism>
<dbReference type="InterPro" id="IPR043129">
    <property type="entry name" value="ATPase_NBD"/>
</dbReference>
<dbReference type="Proteomes" id="UP001597601">
    <property type="component" value="Unassembled WGS sequence"/>
</dbReference>
<sequence>MSNTAQLRVLSIDIGGSNIKATVLDDKGALLMEYKKVETPQPADPANVVIAIKKLSSQFSGFNKISVGFPGYVRDSIVKTAPNLDNAAWVNFDLGKKLEEVLGFDTRVVNDADMAGLGVVAGKGLELVLTLGTGFGTALLLNGKLLPHLEVGQSPATKTKSYDKFIGEAAFEKEGKRKWNTRMKKVLNNMQTLFNYDYLYIGGGNSRELTFKLDKNIKLVTNQDGIKGGVRLWSDELTATKVVPSSTIK</sequence>
<protein>
    <submittedName>
        <fullName evidence="2">ROK family protein</fullName>
    </submittedName>
</protein>
<dbReference type="EMBL" id="JBHUON010000026">
    <property type="protein sequence ID" value="MFD2866461.1"/>
    <property type="molecule type" value="Genomic_DNA"/>
</dbReference>
<dbReference type="Gene3D" id="3.30.420.40">
    <property type="match status" value="2"/>
</dbReference>
<comment type="similarity">
    <text evidence="1">Belongs to the ROK (NagC/XylR) family.</text>
</comment>
<keyword evidence="3" id="KW-1185">Reference proteome</keyword>
<dbReference type="RefSeq" id="WP_377131458.1">
    <property type="nucleotide sequence ID" value="NZ_JBHUHN010000001.1"/>
</dbReference>
<accession>A0ABW5XTQ0</accession>
<reference evidence="3" key="1">
    <citation type="journal article" date="2019" name="Int. J. Syst. Evol. Microbiol.">
        <title>The Global Catalogue of Microorganisms (GCM) 10K type strain sequencing project: providing services to taxonomists for standard genome sequencing and annotation.</title>
        <authorList>
            <consortium name="The Broad Institute Genomics Platform"/>
            <consortium name="The Broad Institute Genome Sequencing Center for Infectious Disease"/>
            <person name="Wu L."/>
            <person name="Ma J."/>
        </authorList>
    </citation>
    <scope>NUCLEOTIDE SEQUENCE [LARGE SCALE GENOMIC DNA]</scope>
    <source>
        <strain evidence="3">KCTC 52232</strain>
    </source>
</reference>
<evidence type="ECO:0000313" key="2">
    <source>
        <dbReference type="EMBL" id="MFD2866461.1"/>
    </source>
</evidence>
<comment type="caution">
    <text evidence="2">The sequence shown here is derived from an EMBL/GenBank/DDBJ whole genome shotgun (WGS) entry which is preliminary data.</text>
</comment>
<dbReference type="PANTHER" id="PTHR18964">
    <property type="entry name" value="ROK (REPRESSOR, ORF, KINASE) FAMILY"/>
    <property type="match status" value="1"/>
</dbReference>